<dbReference type="Proteomes" id="UP000054538">
    <property type="component" value="Unassembled WGS sequence"/>
</dbReference>
<evidence type="ECO:0000256" key="1">
    <source>
        <dbReference type="SAM" id="MobiDB-lite"/>
    </source>
</evidence>
<name>A0A0D0E6X8_9AGAM</name>
<gene>
    <name evidence="2" type="ORF">PAXRUDRAFT_7909</name>
</gene>
<dbReference type="HOGENOM" id="CLU_1235378_0_0_1"/>
<organism evidence="2 3">
    <name type="scientific">Paxillus rubicundulus Ve08.2h10</name>
    <dbReference type="NCBI Taxonomy" id="930991"/>
    <lineage>
        <taxon>Eukaryota</taxon>
        <taxon>Fungi</taxon>
        <taxon>Dikarya</taxon>
        <taxon>Basidiomycota</taxon>
        <taxon>Agaricomycotina</taxon>
        <taxon>Agaricomycetes</taxon>
        <taxon>Agaricomycetidae</taxon>
        <taxon>Boletales</taxon>
        <taxon>Paxilineae</taxon>
        <taxon>Paxillaceae</taxon>
        <taxon>Paxillus</taxon>
    </lineage>
</organism>
<dbReference type="OrthoDB" id="2690866at2759"/>
<feature type="compositionally biased region" description="Polar residues" evidence="1">
    <location>
        <begin position="136"/>
        <end position="148"/>
    </location>
</feature>
<proteinExistence type="predicted"/>
<reference evidence="2 3" key="1">
    <citation type="submission" date="2014-04" db="EMBL/GenBank/DDBJ databases">
        <authorList>
            <consortium name="DOE Joint Genome Institute"/>
            <person name="Kuo A."/>
            <person name="Kohler A."/>
            <person name="Jargeat P."/>
            <person name="Nagy L.G."/>
            <person name="Floudas D."/>
            <person name="Copeland A."/>
            <person name="Barry K.W."/>
            <person name="Cichocki N."/>
            <person name="Veneault-Fourrey C."/>
            <person name="LaButti K."/>
            <person name="Lindquist E.A."/>
            <person name="Lipzen A."/>
            <person name="Lundell T."/>
            <person name="Morin E."/>
            <person name="Murat C."/>
            <person name="Sun H."/>
            <person name="Tunlid A."/>
            <person name="Henrissat B."/>
            <person name="Grigoriev I.V."/>
            <person name="Hibbett D.S."/>
            <person name="Martin F."/>
            <person name="Nordberg H.P."/>
            <person name="Cantor M.N."/>
            <person name="Hua S.X."/>
        </authorList>
    </citation>
    <scope>NUCLEOTIDE SEQUENCE [LARGE SCALE GENOMIC DNA]</scope>
    <source>
        <strain evidence="2 3">Ve08.2h10</strain>
    </source>
</reference>
<feature type="region of interest" description="Disordered" evidence="1">
    <location>
        <begin position="127"/>
        <end position="169"/>
    </location>
</feature>
<accession>A0A0D0E6X8</accession>
<keyword evidence="3" id="KW-1185">Reference proteome</keyword>
<dbReference type="EMBL" id="KN824825">
    <property type="protein sequence ID" value="KIL00897.1"/>
    <property type="molecule type" value="Genomic_DNA"/>
</dbReference>
<dbReference type="InParanoid" id="A0A0D0E6X8"/>
<evidence type="ECO:0000313" key="2">
    <source>
        <dbReference type="EMBL" id="KIL00897.1"/>
    </source>
</evidence>
<dbReference type="AlphaFoldDB" id="A0A0D0E6X8"/>
<protein>
    <submittedName>
        <fullName evidence="2">Uncharacterized protein</fullName>
    </submittedName>
</protein>
<evidence type="ECO:0000313" key="3">
    <source>
        <dbReference type="Proteomes" id="UP000054538"/>
    </source>
</evidence>
<sequence>MNNQPHLFSSQALDVFDTFDFEFQVPSQPMAEGGYMDDMQLGGNADNMQSGGYVDNTQSGGYMDDIQLGGDGLGAPLTRSEQAVDEMFRPEQVQDILAVICSGLVDGGHMDSLEELVQAKGQDLRMHERSAETTEGPGSNVSLGTVHNGQAGDVEDAPSQNSALQSMGAPTKPQAVYVADDRKWGKVHILKASSRDLEQELYTMAKEHAQSERLTMRDITVVTV</sequence>
<reference evidence="3" key="2">
    <citation type="submission" date="2015-01" db="EMBL/GenBank/DDBJ databases">
        <title>Evolutionary Origins and Diversification of the Mycorrhizal Mutualists.</title>
        <authorList>
            <consortium name="DOE Joint Genome Institute"/>
            <consortium name="Mycorrhizal Genomics Consortium"/>
            <person name="Kohler A."/>
            <person name="Kuo A."/>
            <person name="Nagy L.G."/>
            <person name="Floudas D."/>
            <person name="Copeland A."/>
            <person name="Barry K.W."/>
            <person name="Cichocki N."/>
            <person name="Veneault-Fourrey C."/>
            <person name="LaButti K."/>
            <person name="Lindquist E.A."/>
            <person name="Lipzen A."/>
            <person name="Lundell T."/>
            <person name="Morin E."/>
            <person name="Murat C."/>
            <person name="Riley R."/>
            <person name="Ohm R."/>
            <person name="Sun H."/>
            <person name="Tunlid A."/>
            <person name="Henrissat B."/>
            <person name="Grigoriev I.V."/>
            <person name="Hibbett D.S."/>
            <person name="Martin F."/>
        </authorList>
    </citation>
    <scope>NUCLEOTIDE SEQUENCE [LARGE SCALE GENOMIC DNA]</scope>
    <source>
        <strain evidence="3">Ve08.2h10</strain>
    </source>
</reference>